<evidence type="ECO:0000313" key="2">
    <source>
        <dbReference type="EMBL" id="VEL43210.1"/>
    </source>
</evidence>
<reference evidence="2" key="1">
    <citation type="submission" date="2018-11" db="EMBL/GenBank/DDBJ databases">
        <authorList>
            <consortium name="Pathogen Informatics"/>
        </authorList>
    </citation>
    <scope>NUCLEOTIDE SEQUENCE</scope>
</reference>
<keyword evidence="3" id="KW-1185">Reference proteome</keyword>
<dbReference type="AlphaFoldDB" id="A0A448XRK6"/>
<proteinExistence type="predicted"/>
<feature type="region of interest" description="Disordered" evidence="1">
    <location>
        <begin position="181"/>
        <end position="320"/>
    </location>
</feature>
<feature type="compositionally biased region" description="Polar residues" evidence="1">
    <location>
        <begin position="272"/>
        <end position="298"/>
    </location>
</feature>
<gene>
    <name evidence="2" type="ORF">PXEA_LOCUS36650</name>
</gene>
<evidence type="ECO:0000256" key="1">
    <source>
        <dbReference type="SAM" id="MobiDB-lite"/>
    </source>
</evidence>
<accession>A0A448XRK6</accession>
<comment type="caution">
    <text evidence="2">The sequence shown here is derived from an EMBL/GenBank/DDBJ whole genome shotgun (WGS) entry which is preliminary data.</text>
</comment>
<evidence type="ECO:0000313" key="3">
    <source>
        <dbReference type="Proteomes" id="UP000784294"/>
    </source>
</evidence>
<feature type="compositionally biased region" description="Basic and acidic residues" evidence="1">
    <location>
        <begin position="194"/>
        <end position="203"/>
    </location>
</feature>
<feature type="compositionally biased region" description="Low complexity" evidence="1">
    <location>
        <begin position="205"/>
        <end position="217"/>
    </location>
</feature>
<feature type="compositionally biased region" description="Polar residues" evidence="1">
    <location>
        <begin position="230"/>
        <end position="252"/>
    </location>
</feature>
<dbReference type="EMBL" id="CAAALY010279595">
    <property type="protein sequence ID" value="VEL43210.1"/>
    <property type="molecule type" value="Genomic_DNA"/>
</dbReference>
<name>A0A448XRK6_9PLAT</name>
<protein>
    <submittedName>
        <fullName evidence="2">Uncharacterized protein</fullName>
    </submittedName>
</protein>
<dbReference type="Proteomes" id="UP000784294">
    <property type="component" value="Unassembled WGS sequence"/>
</dbReference>
<sequence length="320" mass="34799">MALKTPVPAALSSRPLACRQNPCCPSLDQNPLSFTATTPATTPTNPSFSLFASTYTLSSTANISPLWDSSNLEPSSHVRPIKEAFTNANDFESASTSSTLTTVTSNLTSHFQVSESAVTSKQADFPSSEFEPHTSLLVENTDLSDSRLSAGLLYGSQSSLFMPTPTPRLRGPIFGTNEHHETVQAEPQSLNSHPSDRIQRKQENSYCSSSSALAPSVSDHHTLGRMHLSHPSSQLRTKSESILRQSDSSHMFSKSAKPPARDQHRPPLAQCQVASLQQQSRLAQVATHQPTSGQQQHVPQKKQPFESLYPEDMPSSCTQS</sequence>
<organism evidence="2 3">
    <name type="scientific">Protopolystoma xenopodis</name>
    <dbReference type="NCBI Taxonomy" id="117903"/>
    <lineage>
        <taxon>Eukaryota</taxon>
        <taxon>Metazoa</taxon>
        <taxon>Spiralia</taxon>
        <taxon>Lophotrochozoa</taxon>
        <taxon>Platyhelminthes</taxon>
        <taxon>Monogenea</taxon>
        <taxon>Polyopisthocotylea</taxon>
        <taxon>Polystomatidea</taxon>
        <taxon>Polystomatidae</taxon>
        <taxon>Protopolystoma</taxon>
    </lineage>
</organism>